<keyword evidence="3" id="KW-1185">Reference proteome</keyword>
<proteinExistence type="predicted"/>
<organism evidence="2 3">
    <name type="scientific">Pseudohaliea rubra DSM 19751</name>
    <dbReference type="NCBI Taxonomy" id="1265313"/>
    <lineage>
        <taxon>Bacteria</taxon>
        <taxon>Pseudomonadati</taxon>
        <taxon>Pseudomonadota</taxon>
        <taxon>Gammaproteobacteria</taxon>
        <taxon>Cellvibrionales</taxon>
        <taxon>Halieaceae</taxon>
        <taxon>Pseudohaliea</taxon>
    </lineage>
</organism>
<protein>
    <recommendedName>
        <fullName evidence="4">Type IV fimbrial biogenesis protein PilW</fullName>
    </recommendedName>
</protein>
<keyword evidence="1" id="KW-0472">Membrane</keyword>
<comment type="caution">
    <text evidence="2">The sequence shown here is derived from an EMBL/GenBank/DDBJ whole genome shotgun (WGS) entry which is preliminary data.</text>
</comment>
<name>A0A095XVG5_9GAMM</name>
<dbReference type="eggNOG" id="COG4795">
    <property type="taxonomic scope" value="Bacteria"/>
</dbReference>
<dbReference type="InterPro" id="IPR012902">
    <property type="entry name" value="N_methyl_site"/>
</dbReference>
<evidence type="ECO:0008006" key="4">
    <source>
        <dbReference type="Google" id="ProtNLM"/>
    </source>
</evidence>
<sequence>MTRRRPPFQRAQRGLTLVELLVGLGVSMVVLAGVLSIMVRIGVEGGQTLQTARLGNELREVLDFTARDLQRAGYVAWDQRCGLGAGGSASLAVDEFYKCAVPAMDEFGQVELFAYDPRDATASPVACSSGCSCILYRYDLNGDGLFGSGNFEAFGLRRNGERLELRAEGSGHACDSGTWVPVHGADLAITNLSFDLAYATAPGAGSYAGAFALASSAGDWSPGSTANSCNPTPTDTANPIPATTGDQVCLWRRSVAISLAARLPGDEAVTAALTTRVRLANDFFDGIDNDS</sequence>
<dbReference type="HOGENOM" id="CLU_955686_0_0_6"/>
<reference evidence="2 3" key="1">
    <citation type="journal article" date="2014" name="Genome Announc.">
        <title>Genome Sequence of Gammaproteobacterial Pseudohaliea rubra Type Strain DSM 19751, Isolated from Coastal Seawater of the Mediterranean Sea.</title>
        <authorList>
            <person name="Spring S."/>
            <person name="Fiebig A."/>
            <person name="Riedel T."/>
            <person name="Goker M."/>
            <person name="Klenk H.P."/>
        </authorList>
    </citation>
    <scope>NUCLEOTIDE SEQUENCE [LARGE SCALE GENOMIC DNA]</scope>
    <source>
        <strain evidence="2 3">DSM 19751</strain>
    </source>
</reference>
<accession>A0A095XVG5</accession>
<dbReference type="PROSITE" id="PS00409">
    <property type="entry name" value="PROKAR_NTER_METHYL"/>
    <property type="match status" value="1"/>
</dbReference>
<keyword evidence="1" id="KW-1133">Transmembrane helix</keyword>
<dbReference type="EMBL" id="AUVB01000053">
    <property type="protein sequence ID" value="KGE03656.1"/>
    <property type="molecule type" value="Genomic_DNA"/>
</dbReference>
<dbReference type="RefSeq" id="WP_035516216.1">
    <property type="nucleotide sequence ID" value="NZ_KN234762.1"/>
</dbReference>
<evidence type="ECO:0000313" key="3">
    <source>
        <dbReference type="Proteomes" id="UP000029640"/>
    </source>
</evidence>
<feature type="transmembrane region" description="Helical" evidence="1">
    <location>
        <begin position="20"/>
        <end position="43"/>
    </location>
</feature>
<evidence type="ECO:0000313" key="2">
    <source>
        <dbReference type="EMBL" id="KGE03656.1"/>
    </source>
</evidence>
<dbReference type="OrthoDB" id="5296662at2"/>
<dbReference type="Pfam" id="PF07963">
    <property type="entry name" value="N_methyl"/>
    <property type="match status" value="1"/>
</dbReference>
<gene>
    <name evidence="2" type="ORF">HRUBRA_01747</name>
</gene>
<keyword evidence="1" id="KW-0812">Transmembrane</keyword>
<dbReference type="AlphaFoldDB" id="A0A095XVG5"/>
<evidence type="ECO:0000256" key="1">
    <source>
        <dbReference type="SAM" id="Phobius"/>
    </source>
</evidence>
<dbReference type="STRING" id="1265313.HRUBRA_01747"/>
<dbReference type="Proteomes" id="UP000029640">
    <property type="component" value="Unassembled WGS sequence"/>
</dbReference>